<sequence length="117" mass="13129">WTGCTRVCEDLNFDHTPFVTPFSQHVQRSLTRYLGLKANQSSVGVVMVYFRHMEYTLHTYYREGLSDVLGTLGGYMGMLVGASLISALEVIMGTLHAFLVTVATLLNPHHYLSSLHH</sequence>
<accession>A0AAE1BJ65</accession>
<evidence type="ECO:0000256" key="5">
    <source>
        <dbReference type="ARBA" id="ARBA00022692"/>
    </source>
</evidence>
<evidence type="ECO:0000256" key="1">
    <source>
        <dbReference type="ARBA" id="ARBA00004141"/>
    </source>
</evidence>
<feature type="non-terminal residue" evidence="14">
    <location>
        <position position="1"/>
    </location>
</feature>
<keyword evidence="3 12" id="KW-0813">Transport</keyword>
<dbReference type="Proteomes" id="UP001286313">
    <property type="component" value="Unassembled WGS sequence"/>
</dbReference>
<evidence type="ECO:0000256" key="7">
    <source>
        <dbReference type="ARBA" id="ARBA00023053"/>
    </source>
</evidence>
<keyword evidence="8 12" id="KW-0406">Ion transport</keyword>
<evidence type="ECO:0000313" key="15">
    <source>
        <dbReference type="Proteomes" id="UP001286313"/>
    </source>
</evidence>
<evidence type="ECO:0000256" key="13">
    <source>
        <dbReference type="SAM" id="Phobius"/>
    </source>
</evidence>
<comment type="caution">
    <text evidence="14">The sequence shown here is derived from an EMBL/GenBank/DDBJ whole genome shotgun (WGS) entry which is preliminary data.</text>
</comment>
<evidence type="ECO:0000256" key="3">
    <source>
        <dbReference type="ARBA" id="ARBA00022448"/>
    </source>
</evidence>
<keyword evidence="9 13" id="KW-0472">Membrane</keyword>
<dbReference type="EMBL" id="JAWQEG010007894">
    <property type="protein sequence ID" value="KAK3851433.1"/>
    <property type="molecule type" value="Genomic_DNA"/>
</dbReference>
<evidence type="ECO:0000313" key="14">
    <source>
        <dbReference type="EMBL" id="KAK3851433.1"/>
    </source>
</evidence>
<dbReference type="InterPro" id="IPR001873">
    <property type="entry name" value="ENaC"/>
</dbReference>
<protein>
    <submittedName>
        <fullName evidence="14">Uncharacterized protein</fullName>
    </submittedName>
</protein>
<reference evidence="14" key="1">
    <citation type="submission" date="2023-10" db="EMBL/GenBank/DDBJ databases">
        <title>Genome assemblies of two species of porcelain crab, Petrolisthes cinctipes and Petrolisthes manimaculis (Anomura: Porcellanidae).</title>
        <authorList>
            <person name="Angst P."/>
        </authorList>
    </citation>
    <scope>NUCLEOTIDE SEQUENCE</scope>
    <source>
        <strain evidence="14">PB745_01</strain>
        <tissue evidence="14">Gill</tissue>
    </source>
</reference>
<evidence type="ECO:0000256" key="9">
    <source>
        <dbReference type="ARBA" id="ARBA00023136"/>
    </source>
</evidence>
<evidence type="ECO:0000256" key="12">
    <source>
        <dbReference type="RuleBase" id="RU000679"/>
    </source>
</evidence>
<comment type="similarity">
    <text evidence="2 12">Belongs to the amiloride-sensitive sodium channel (TC 1.A.6) family.</text>
</comment>
<dbReference type="Pfam" id="PF00858">
    <property type="entry name" value="ASC"/>
    <property type="match status" value="1"/>
</dbReference>
<keyword evidence="4 12" id="KW-0894">Sodium channel</keyword>
<evidence type="ECO:0000256" key="8">
    <source>
        <dbReference type="ARBA" id="ARBA00023065"/>
    </source>
</evidence>
<keyword evidence="11 12" id="KW-0407">Ion channel</keyword>
<keyword evidence="10 12" id="KW-0739">Sodium transport</keyword>
<comment type="subcellular location">
    <subcellularLocation>
        <location evidence="1">Membrane</location>
        <topology evidence="1">Multi-pass membrane protein</topology>
    </subcellularLocation>
</comment>
<dbReference type="Gene3D" id="1.10.287.770">
    <property type="entry name" value="YojJ-like"/>
    <property type="match status" value="1"/>
</dbReference>
<organism evidence="14 15">
    <name type="scientific">Petrolisthes cinctipes</name>
    <name type="common">Flat porcelain crab</name>
    <dbReference type="NCBI Taxonomy" id="88211"/>
    <lineage>
        <taxon>Eukaryota</taxon>
        <taxon>Metazoa</taxon>
        <taxon>Ecdysozoa</taxon>
        <taxon>Arthropoda</taxon>
        <taxon>Crustacea</taxon>
        <taxon>Multicrustacea</taxon>
        <taxon>Malacostraca</taxon>
        <taxon>Eumalacostraca</taxon>
        <taxon>Eucarida</taxon>
        <taxon>Decapoda</taxon>
        <taxon>Pleocyemata</taxon>
        <taxon>Anomura</taxon>
        <taxon>Galatheoidea</taxon>
        <taxon>Porcellanidae</taxon>
        <taxon>Petrolisthes</taxon>
    </lineage>
</organism>
<proteinExistence type="inferred from homology"/>
<name>A0AAE1BJ65_PETCI</name>
<evidence type="ECO:0000256" key="2">
    <source>
        <dbReference type="ARBA" id="ARBA00007193"/>
    </source>
</evidence>
<dbReference type="GO" id="GO:0005272">
    <property type="term" value="F:sodium channel activity"/>
    <property type="evidence" value="ECO:0007669"/>
    <property type="project" value="UniProtKB-KW"/>
</dbReference>
<dbReference type="AlphaFoldDB" id="A0AAE1BJ65"/>
<gene>
    <name evidence="14" type="ORF">Pcinc_041914</name>
</gene>
<keyword evidence="15" id="KW-1185">Reference proteome</keyword>
<evidence type="ECO:0000256" key="6">
    <source>
        <dbReference type="ARBA" id="ARBA00022989"/>
    </source>
</evidence>
<keyword evidence="7" id="KW-0915">Sodium</keyword>
<evidence type="ECO:0000256" key="11">
    <source>
        <dbReference type="ARBA" id="ARBA00023303"/>
    </source>
</evidence>
<keyword evidence="6 13" id="KW-1133">Transmembrane helix</keyword>
<feature type="transmembrane region" description="Helical" evidence="13">
    <location>
        <begin position="75"/>
        <end position="106"/>
    </location>
</feature>
<evidence type="ECO:0000256" key="10">
    <source>
        <dbReference type="ARBA" id="ARBA00023201"/>
    </source>
</evidence>
<keyword evidence="5 12" id="KW-0812">Transmembrane</keyword>
<evidence type="ECO:0000256" key="4">
    <source>
        <dbReference type="ARBA" id="ARBA00022461"/>
    </source>
</evidence>
<dbReference type="GO" id="GO:0016020">
    <property type="term" value="C:membrane"/>
    <property type="evidence" value="ECO:0007669"/>
    <property type="project" value="UniProtKB-SubCell"/>
</dbReference>